<evidence type="ECO:0000313" key="2">
    <source>
        <dbReference type="Proteomes" id="UP001309705"/>
    </source>
</evidence>
<protein>
    <submittedName>
        <fullName evidence="1">Uncharacterized protein</fullName>
    </submittedName>
</protein>
<evidence type="ECO:0000313" key="1">
    <source>
        <dbReference type="EMBL" id="MEC5343750.1"/>
    </source>
</evidence>
<dbReference type="EMBL" id="JAYWTM010000014">
    <property type="protein sequence ID" value="MEC5343750.1"/>
    <property type="molecule type" value="Genomic_DNA"/>
</dbReference>
<dbReference type="Proteomes" id="UP001309705">
    <property type="component" value="Unassembled WGS sequence"/>
</dbReference>
<name>A0ABU6JT47_9GAMM</name>
<sequence>MLDTVFIIFFGHRIIDGAPVSGDRRLRLLSKLGEKGGVKRHAAGRTYQAITKSVMKARRISLTFFTFFTLNQQGVKLITFPAISCPTFF</sequence>
<gene>
    <name evidence="1" type="ORF">VSX58_14230</name>
</gene>
<keyword evidence="2" id="KW-1185">Reference proteome</keyword>
<reference evidence="1 2" key="1">
    <citation type="journal article" date="2017" name="Int. J. Syst. Evol. Microbiol.">
        <title>Brenneria populi subsp. brevivirga subsp. nov. isolated from symptomatic bark of Populus x euramericana canker, and description of Brenneria populi subsp. populi subsp. nov.</title>
        <authorList>
            <person name="Zheng M.H."/>
            <person name="Piao C.G."/>
            <person name="Xue H."/>
            <person name="Guo M.W."/>
            <person name="Li Y."/>
        </authorList>
    </citation>
    <scope>NUCLEOTIDE SEQUENCE [LARGE SCALE GENOMIC DNA]</scope>
    <source>
        <strain evidence="1 2">D9-5</strain>
    </source>
</reference>
<comment type="caution">
    <text evidence="1">The sequence shown here is derived from an EMBL/GenBank/DDBJ whole genome shotgun (WGS) entry which is preliminary data.</text>
</comment>
<organism evidence="1 2">
    <name type="scientific">Brenneria populi</name>
    <dbReference type="NCBI Taxonomy" id="1505588"/>
    <lineage>
        <taxon>Bacteria</taxon>
        <taxon>Pseudomonadati</taxon>
        <taxon>Pseudomonadota</taxon>
        <taxon>Gammaproteobacteria</taxon>
        <taxon>Enterobacterales</taxon>
        <taxon>Pectobacteriaceae</taxon>
        <taxon>Brenneria</taxon>
    </lineage>
</organism>
<proteinExistence type="predicted"/>
<accession>A0ABU6JT47</accession>
<dbReference type="RefSeq" id="WP_327618674.1">
    <property type="nucleotide sequence ID" value="NZ_JAYWTM010000014.1"/>
</dbReference>